<keyword evidence="1" id="KW-0472">Membrane</keyword>
<gene>
    <name evidence="2" type="ORF">QUV96_09320</name>
</gene>
<accession>A0ABT7UDY5</accession>
<proteinExistence type="predicted"/>
<comment type="caution">
    <text evidence="2">The sequence shown here is derived from an EMBL/GenBank/DDBJ whole genome shotgun (WGS) entry which is preliminary data.</text>
</comment>
<feature type="transmembrane region" description="Helical" evidence="1">
    <location>
        <begin position="7"/>
        <end position="27"/>
    </location>
</feature>
<reference evidence="2" key="2">
    <citation type="submission" date="2023-06" db="EMBL/GenBank/DDBJ databases">
        <authorList>
            <person name="Zeman M."/>
            <person name="Kubasova T."/>
            <person name="Jahodarova E."/>
            <person name="Nykrynova M."/>
            <person name="Rychlik I."/>
        </authorList>
    </citation>
    <scope>NUCLEOTIDE SEQUENCE</scope>
    <source>
        <strain evidence="2">ET39</strain>
    </source>
</reference>
<sequence length="65" mass="7354">MKKICELLLPSFVTALLFWVMLGLLHMERLGPQWQLLGAFLIIVTLVLLGVVVSGQRKDPRDHAK</sequence>
<dbReference type="Proteomes" id="UP001529340">
    <property type="component" value="Unassembled WGS sequence"/>
</dbReference>
<feature type="transmembrane region" description="Helical" evidence="1">
    <location>
        <begin position="33"/>
        <end position="55"/>
    </location>
</feature>
<reference evidence="2" key="1">
    <citation type="submission" date="2023-06" db="EMBL/GenBank/DDBJ databases">
        <title>Identification and characterization of horizontal gene transfer across gut microbiota members of farm animals based on homology search.</title>
        <authorList>
            <person name="Schwarzerova J."/>
            <person name="Nykrynova M."/>
            <person name="Jureckova K."/>
            <person name="Cejkova D."/>
            <person name="Rychlik I."/>
        </authorList>
    </citation>
    <scope>NUCLEOTIDE SEQUENCE</scope>
    <source>
        <strain evidence="2">ET39</strain>
    </source>
</reference>
<keyword evidence="3" id="KW-1185">Reference proteome</keyword>
<dbReference type="RefSeq" id="WP_289608278.1">
    <property type="nucleotide sequence ID" value="NZ_JAUDCG010000047.1"/>
</dbReference>
<keyword evidence="1" id="KW-0812">Transmembrane</keyword>
<dbReference type="EMBL" id="JAUDCG010000047">
    <property type="protein sequence ID" value="MDM8157835.1"/>
    <property type="molecule type" value="Genomic_DNA"/>
</dbReference>
<organism evidence="2 3">
    <name type="scientific">Amedibacillus dolichus</name>
    <dbReference type="NCBI Taxonomy" id="31971"/>
    <lineage>
        <taxon>Bacteria</taxon>
        <taxon>Bacillati</taxon>
        <taxon>Bacillota</taxon>
        <taxon>Erysipelotrichia</taxon>
        <taxon>Erysipelotrichales</taxon>
        <taxon>Erysipelotrichaceae</taxon>
        <taxon>Amedibacillus</taxon>
    </lineage>
</organism>
<evidence type="ECO:0000313" key="3">
    <source>
        <dbReference type="Proteomes" id="UP001529340"/>
    </source>
</evidence>
<evidence type="ECO:0000313" key="2">
    <source>
        <dbReference type="EMBL" id="MDM8157835.1"/>
    </source>
</evidence>
<name>A0ABT7UDY5_9FIRM</name>
<keyword evidence="1" id="KW-1133">Transmembrane helix</keyword>
<evidence type="ECO:0000256" key="1">
    <source>
        <dbReference type="SAM" id="Phobius"/>
    </source>
</evidence>
<protein>
    <submittedName>
        <fullName evidence="2">Uncharacterized protein</fullName>
    </submittedName>
</protein>